<proteinExistence type="predicted"/>
<dbReference type="AlphaFoldDB" id="A0A061ISV5"/>
<dbReference type="VEuPathDB" id="TriTrypDB:TRSC58_07594"/>
<gene>
    <name evidence="2" type="ORF">TRSC58_07594</name>
</gene>
<sequence>MREKGGGGGGAGLVVPLPSFVCARSMRKEAGTRKNTSYHGACGNHSHTHHKEERGKTNVFLKANLRFFFFSILQDVPL</sequence>
<dbReference type="EMBL" id="AUPL01008244">
    <property type="protein sequence ID" value="ESL04866.1"/>
    <property type="molecule type" value="Genomic_DNA"/>
</dbReference>
<organism evidence="2 3">
    <name type="scientific">Trypanosoma rangeli SC58</name>
    <dbReference type="NCBI Taxonomy" id="429131"/>
    <lineage>
        <taxon>Eukaryota</taxon>
        <taxon>Discoba</taxon>
        <taxon>Euglenozoa</taxon>
        <taxon>Kinetoplastea</taxon>
        <taxon>Metakinetoplastina</taxon>
        <taxon>Trypanosomatida</taxon>
        <taxon>Trypanosomatidae</taxon>
        <taxon>Trypanosoma</taxon>
        <taxon>Herpetosoma</taxon>
    </lineage>
</organism>
<evidence type="ECO:0000313" key="3">
    <source>
        <dbReference type="Proteomes" id="UP000031737"/>
    </source>
</evidence>
<protein>
    <submittedName>
        <fullName evidence="2">Uncharacterized protein</fullName>
    </submittedName>
</protein>
<name>A0A061ISV5_TRYRA</name>
<accession>A0A061ISV5</accession>
<keyword evidence="3" id="KW-1185">Reference proteome</keyword>
<evidence type="ECO:0000313" key="2">
    <source>
        <dbReference type="EMBL" id="ESL04866.1"/>
    </source>
</evidence>
<reference evidence="2 3" key="1">
    <citation type="submission" date="2013-07" db="EMBL/GenBank/DDBJ databases">
        <authorList>
            <person name="Stoco P.H."/>
            <person name="Wagner G."/>
            <person name="Gerber A."/>
            <person name="Zaha A."/>
            <person name="Thompson C."/>
            <person name="Bartholomeu D.C."/>
            <person name="Luckemeyer D.D."/>
            <person name="Bahia D."/>
            <person name="Loreto E."/>
            <person name="Prestes E.B."/>
            <person name="Lima F.M."/>
            <person name="Rodrigues-Luiz G."/>
            <person name="Vallejo G.A."/>
            <person name="Filho J.F."/>
            <person name="Monteiro K.M."/>
            <person name="Tyler K.M."/>
            <person name="de Almeida L.G."/>
            <person name="Ortiz M.F."/>
            <person name="Siervo M.A."/>
            <person name="de Moraes M.H."/>
            <person name="Cunha O.L."/>
            <person name="Mendonca-Neto R."/>
            <person name="Silva R."/>
            <person name="Teixeira S.M."/>
            <person name="Murta S.M."/>
            <person name="Sincero T.C."/>
            <person name="Mendes T.A."/>
            <person name="Urmenyi T.P."/>
            <person name="Silva V.G."/>
            <person name="da Rocha W.D."/>
            <person name="Andersson B."/>
            <person name="Romanha A.J."/>
            <person name="Steindel M."/>
            <person name="de Vasconcelos A.T."/>
            <person name="Grisard E.C."/>
        </authorList>
    </citation>
    <scope>NUCLEOTIDE SEQUENCE [LARGE SCALE GENOMIC DNA]</scope>
    <source>
        <strain evidence="2 3">SC58</strain>
    </source>
</reference>
<dbReference type="Proteomes" id="UP000031737">
    <property type="component" value="Unassembled WGS sequence"/>
</dbReference>
<feature type="region of interest" description="Disordered" evidence="1">
    <location>
        <begin position="32"/>
        <end position="54"/>
    </location>
</feature>
<comment type="caution">
    <text evidence="2">The sequence shown here is derived from an EMBL/GenBank/DDBJ whole genome shotgun (WGS) entry which is preliminary data.</text>
</comment>
<evidence type="ECO:0000256" key="1">
    <source>
        <dbReference type="SAM" id="MobiDB-lite"/>
    </source>
</evidence>